<dbReference type="SUPFAM" id="SSF54637">
    <property type="entry name" value="Thioesterase/thiol ester dehydrase-isomerase"/>
    <property type="match status" value="1"/>
</dbReference>
<evidence type="ECO:0000313" key="4">
    <source>
        <dbReference type="EMBL" id="MFD0835906.1"/>
    </source>
</evidence>
<dbReference type="EMBL" id="JBHTIB010000012">
    <property type="protein sequence ID" value="MFD0835906.1"/>
    <property type="molecule type" value="Genomic_DNA"/>
</dbReference>
<dbReference type="InterPro" id="IPR050563">
    <property type="entry name" value="4-hydroxybenzoyl-CoA_TE"/>
</dbReference>
<organism evidence="4 5">
    <name type="scientific">Mariniflexile aquimaris</name>
    <dbReference type="NCBI Taxonomy" id="881009"/>
    <lineage>
        <taxon>Bacteria</taxon>
        <taxon>Pseudomonadati</taxon>
        <taxon>Bacteroidota</taxon>
        <taxon>Flavobacteriia</taxon>
        <taxon>Flavobacteriales</taxon>
        <taxon>Flavobacteriaceae</taxon>
        <taxon>Mariniflexile</taxon>
    </lineage>
</organism>
<reference evidence="5" key="1">
    <citation type="journal article" date="2019" name="Int. J. Syst. Evol. Microbiol.">
        <title>The Global Catalogue of Microorganisms (GCM) 10K type strain sequencing project: providing services to taxonomists for standard genome sequencing and annotation.</title>
        <authorList>
            <consortium name="The Broad Institute Genomics Platform"/>
            <consortium name="The Broad Institute Genome Sequencing Center for Infectious Disease"/>
            <person name="Wu L."/>
            <person name="Ma J."/>
        </authorList>
    </citation>
    <scope>NUCLEOTIDE SEQUENCE [LARGE SCALE GENOMIC DNA]</scope>
    <source>
        <strain evidence="5">CCUG 60529</strain>
    </source>
</reference>
<dbReference type="GO" id="GO:0016787">
    <property type="term" value="F:hydrolase activity"/>
    <property type="evidence" value="ECO:0007669"/>
    <property type="project" value="UniProtKB-KW"/>
</dbReference>
<proteinExistence type="inferred from homology"/>
<sequence>MQVFERSLIVTKSDLDELNHVNNIRYVEWVQNIAKAHWLNNASPEIIKEYYWVMLSHCIAYKSAAFLGDTILIKTYVKKSEGVKSIRMVDIYNNNNTLLASSETTWCLMSSKTNKPARITEDIIKLFN</sequence>
<comment type="similarity">
    <text evidence="1">Belongs to the 4-hydroxybenzoyl-CoA thioesterase family.</text>
</comment>
<dbReference type="InterPro" id="IPR002864">
    <property type="entry name" value="Acyl-ACP_thioesterase_NHD"/>
</dbReference>
<protein>
    <submittedName>
        <fullName evidence="4">Acyl-CoA thioesterase</fullName>
        <ecNumber evidence="4">3.1.2.-</ecNumber>
    </submittedName>
</protein>
<comment type="caution">
    <text evidence="4">The sequence shown here is derived from an EMBL/GenBank/DDBJ whole genome shotgun (WGS) entry which is preliminary data.</text>
</comment>
<feature type="domain" description="Acyl-ACP thioesterase N-terminal hotdog" evidence="3">
    <location>
        <begin position="3"/>
        <end position="126"/>
    </location>
</feature>
<gene>
    <name evidence="4" type="ORF">ACFQ0I_09035</name>
</gene>
<evidence type="ECO:0000313" key="5">
    <source>
        <dbReference type="Proteomes" id="UP001597011"/>
    </source>
</evidence>
<evidence type="ECO:0000256" key="1">
    <source>
        <dbReference type="ARBA" id="ARBA00005953"/>
    </source>
</evidence>
<dbReference type="Proteomes" id="UP001597011">
    <property type="component" value="Unassembled WGS sequence"/>
</dbReference>
<dbReference type="Pfam" id="PF01643">
    <property type="entry name" value="Acyl-ACP_TE"/>
    <property type="match status" value="1"/>
</dbReference>
<keyword evidence="5" id="KW-1185">Reference proteome</keyword>
<dbReference type="CDD" id="cd00586">
    <property type="entry name" value="4HBT"/>
    <property type="match status" value="1"/>
</dbReference>
<dbReference type="InterPro" id="IPR029069">
    <property type="entry name" value="HotDog_dom_sf"/>
</dbReference>
<keyword evidence="2 4" id="KW-0378">Hydrolase</keyword>
<accession>A0ABW3BS92</accession>
<dbReference type="PANTHER" id="PTHR31793:SF27">
    <property type="entry name" value="NOVEL THIOESTERASE SUPERFAMILY DOMAIN AND SAPOSIN A-TYPE DOMAIN CONTAINING PROTEIN (0610012H03RIK)"/>
    <property type="match status" value="1"/>
</dbReference>
<dbReference type="RefSeq" id="WP_379941447.1">
    <property type="nucleotide sequence ID" value="NZ_JBHTIB010000012.1"/>
</dbReference>
<evidence type="ECO:0000256" key="2">
    <source>
        <dbReference type="ARBA" id="ARBA00022801"/>
    </source>
</evidence>
<name>A0ABW3BS92_9FLAO</name>
<dbReference type="PANTHER" id="PTHR31793">
    <property type="entry name" value="4-HYDROXYBENZOYL-COA THIOESTERASE FAMILY MEMBER"/>
    <property type="match status" value="1"/>
</dbReference>
<dbReference type="Gene3D" id="3.10.129.10">
    <property type="entry name" value="Hotdog Thioesterase"/>
    <property type="match status" value="1"/>
</dbReference>
<evidence type="ECO:0000259" key="3">
    <source>
        <dbReference type="Pfam" id="PF01643"/>
    </source>
</evidence>
<dbReference type="EC" id="3.1.2.-" evidence="4"/>